<protein>
    <submittedName>
        <fullName evidence="8">Leucine rich repeat</fullName>
    </submittedName>
</protein>
<dbReference type="SUPFAM" id="SSF52058">
    <property type="entry name" value="L domain-like"/>
    <property type="match status" value="1"/>
</dbReference>
<dbReference type="PROSITE" id="PS51450">
    <property type="entry name" value="LRR"/>
    <property type="match status" value="2"/>
</dbReference>
<accession>A0AAW1LSM1</accession>
<evidence type="ECO:0000256" key="6">
    <source>
        <dbReference type="SAM" id="Phobius"/>
    </source>
</evidence>
<keyword evidence="6" id="KW-0472">Membrane</keyword>
<evidence type="ECO:0000256" key="1">
    <source>
        <dbReference type="ARBA" id="ARBA00022614"/>
    </source>
</evidence>
<keyword evidence="6" id="KW-0812">Transmembrane</keyword>
<dbReference type="FunFam" id="3.80.10.10:FF:000770">
    <property type="entry name" value="Uncharacterized protein"/>
    <property type="match status" value="1"/>
</dbReference>
<gene>
    <name evidence="8" type="ORF">QE152_g11234</name>
</gene>
<dbReference type="InterPro" id="IPR000483">
    <property type="entry name" value="Cys-rich_flank_reg_C"/>
</dbReference>
<dbReference type="SMART" id="SM00369">
    <property type="entry name" value="LRR_TYP"/>
    <property type="match status" value="8"/>
</dbReference>
<dbReference type="AlphaFoldDB" id="A0AAW1LSM1"/>
<keyword evidence="4" id="KW-0325">Glycoprotein</keyword>
<name>A0AAW1LSM1_POPJA</name>
<organism evidence="8 9">
    <name type="scientific">Popillia japonica</name>
    <name type="common">Japanese beetle</name>
    <dbReference type="NCBI Taxonomy" id="7064"/>
    <lineage>
        <taxon>Eukaryota</taxon>
        <taxon>Metazoa</taxon>
        <taxon>Ecdysozoa</taxon>
        <taxon>Arthropoda</taxon>
        <taxon>Hexapoda</taxon>
        <taxon>Insecta</taxon>
        <taxon>Pterygota</taxon>
        <taxon>Neoptera</taxon>
        <taxon>Endopterygota</taxon>
        <taxon>Coleoptera</taxon>
        <taxon>Polyphaga</taxon>
        <taxon>Scarabaeiformia</taxon>
        <taxon>Scarabaeidae</taxon>
        <taxon>Rutelinae</taxon>
        <taxon>Popillia</taxon>
    </lineage>
</organism>
<dbReference type="EMBL" id="JASPKY010000108">
    <property type="protein sequence ID" value="KAK9736796.1"/>
    <property type="molecule type" value="Genomic_DNA"/>
</dbReference>
<feature type="region of interest" description="Disordered" evidence="5">
    <location>
        <begin position="465"/>
        <end position="487"/>
    </location>
</feature>
<evidence type="ECO:0000256" key="2">
    <source>
        <dbReference type="ARBA" id="ARBA00022729"/>
    </source>
</evidence>
<evidence type="ECO:0000256" key="5">
    <source>
        <dbReference type="SAM" id="MobiDB-lite"/>
    </source>
</evidence>
<sequence length="548" mass="62068">MLVFLLLILATAARDLCPTRCRCNNEELQAYCANAALEVVPIQLNPEITSIDLSDNRISTVHLTLYFYHNLVFLDLARNKIQTLGTSNFESQRNLKYLNLSNNDLETLSKDCFKGLKALIELDLSYNKIDVLAKNAFREMHSLQILRLTGNQIISLEDDLLEPVKSLQQLYLDSNQLLNVPKSAIRHCVKLKVVSLSQNLLISIDEDYLLALPELQTLELSSNVLNDLHPAALSGLSSLEDLDLSDNNFTAVPTASLTKLSKLKSLRLSGNYFTTVPPVAFRGLFQLKYLRLDRLELLTKIDSRALVDNINLEEIWLDDNIALENLPTRLFHGNPKITHISVRNCKLITLEVSHFPLDQLKWLKLGGNPLACNCSILWLWRLVQIQKKRHLANHSEYNDLLIDADDIVCDGPEPLTGLLLSETTESQVGCSIGWLAAVCATGSALFLLTIVVVFLFCGPLKKRGRKKNPQQSAHHHHHHHHRSRSQNIDEEIHHYEDPMASKYVISPPLIGEYKTLPHWEPYAKESSDFCAHQYNDPSHNARPHIVYV</sequence>
<evidence type="ECO:0000259" key="7">
    <source>
        <dbReference type="SMART" id="SM00082"/>
    </source>
</evidence>
<feature type="compositionally biased region" description="Basic residues" evidence="5">
    <location>
        <begin position="465"/>
        <end position="484"/>
    </location>
</feature>
<evidence type="ECO:0000256" key="4">
    <source>
        <dbReference type="ARBA" id="ARBA00023180"/>
    </source>
</evidence>
<dbReference type="GO" id="GO:0005615">
    <property type="term" value="C:extracellular space"/>
    <property type="evidence" value="ECO:0007669"/>
    <property type="project" value="TreeGrafter"/>
</dbReference>
<feature type="domain" description="LRRCT" evidence="7">
    <location>
        <begin position="368"/>
        <end position="431"/>
    </location>
</feature>
<keyword evidence="9" id="KW-1185">Reference proteome</keyword>
<dbReference type="GO" id="GO:0031012">
    <property type="term" value="C:extracellular matrix"/>
    <property type="evidence" value="ECO:0007669"/>
    <property type="project" value="TreeGrafter"/>
</dbReference>
<evidence type="ECO:0000256" key="3">
    <source>
        <dbReference type="ARBA" id="ARBA00022737"/>
    </source>
</evidence>
<dbReference type="Gene3D" id="3.80.10.10">
    <property type="entry name" value="Ribonuclease Inhibitor"/>
    <property type="match status" value="2"/>
</dbReference>
<feature type="transmembrane region" description="Helical" evidence="6">
    <location>
        <begin position="432"/>
        <end position="457"/>
    </location>
</feature>
<keyword evidence="1" id="KW-0433">Leucine-rich repeat</keyword>
<dbReference type="InterPro" id="IPR001611">
    <property type="entry name" value="Leu-rich_rpt"/>
</dbReference>
<dbReference type="SMART" id="SM00082">
    <property type="entry name" value="LRRCT"/>
    <property type="match status" value="1"/>
</dbReference>
<evidence type="ECO:0000313" key="9">
    <source>
        <dbReference type="Proteomes" id="UP001458880"/>
    </source>
</evidence>
<proteinExistence type="predicted"/>
<dbReference type="PANTHER" id="PTHR24373">
    <property type="entry name" value="SLIT RELATED LEUCINE-RICH REPEAT NEURONAL PROTEIN"/>
    <property type="match status" value="1"/>
</dbReference>
<dbReference type="Pfam" id="PF13855">
    <property type="entry name" value="LRR_8"/>
    <property type="match status" value="3"/>
</dbReference>
<dbReference type="InterPro" id="IPR003591">
    <property type="entry name" value="Leu-rich_rpt_typical-subtyp"/>
</dbReference>
<dbReference type="Proteomes" id="UP001458880">
    <property type="component" value="Unassembled WGS sequence"/>
</dbReference>
<keyword evidence="6" id="KW-1133">Transmembrane helix</keyword>
<keyword evidence="2" id="KW-0732">Signal</keyword>
<dbReference type="PANTHER" id="PTHR24373:SF370">
    <property type="entry name" value="FISH-LIPS, ISOFORM E"/>
    <property type="match status" value="1"/>
</dbReference>
<reference evidence="8 9" key="1">
    <citation type="journal article" date="2024" name="BMC Genomics">
        <title>De novo assembly and annotation of Popillia japonica's genome with initial clues to its potential as an invasive pest.</title>
        <authorList>
            <person name="Cucini C."/>
            <person name="Boschi S."/>
            <person name="Funari R."/>
            <person name="Cardaioli E."/>
            <person name="Iannotti N."/>
            <person name="Marturano G."/>
            <person name="Paoli F."/>
            <person name="Bruttini M."/>
            <person name="Carapelli A."/>
            <person name="Frati F."/>
            <person name="Nardi F."/>
        </authorList>
    </citation>
    <scope>NUCLEOTIDE SEQUENCE [LARGE SCALE GENOMIC DNA]</scope>
    <source>
        <strain evidence="8">DMR45628</strain>
    </source>
</reference>
<dbReference type="InterPro" id="IPR032675">
    <property type="entry name" value="LRR_dom_sf"/>
</dbReference>
<dbReference type="SMART" id="SM00364">
    <property type="entry name" value="LRR_BAC"/>
    <property type="match status" value="5"/>
</dbReference>
<dbReference type="InterPro" id="IPR050328">
    <property type="entry name" value="Dev_Immune_Receptor"/>
</dbReference>
<evidence type="ECO:0000313" key="8">
    <source>
        <dbReference type="EMBL" id="KAK9736796.1"/>
    </source>
</evidence>
<comment type="caution">
    <text evidence="8">The sequence shown here is derived from an EMBL/GenBank/DDBJ whole genome shotgun (WGS) entry which is preliminary data.</text>
</comment>
<keyword evidence="3" id="KW-0677">Repeat</keyword>